<reference evidence="2" key="1">
    <citation type="journal article" date="2020" name="Stud. Mycol.">
        <title>101 Dothideomycetes genomes: a test case for predicting lifestyles and emergence of pathogens.</title>
        <authorList>
            <person name="Haridas S."/>
            <person name="Albert R."/>
            <person name="Binder M."/>
            <person name="Bloem J."/>
            <person name="Labutti K."/>
            <person name="Salamov A."/>
            <person name="Andreopoulos B."/>
            <person name="Baker S."/>
            <person name="Barry K."/>
            <person name="Bills G."/>
            <person name="Bluhm B."/>
            <person name="Cannon C."/>
            <person name="Castanera R."/>
            <person name="Culley D."/>
            <person name="Daum C."/>
            <person name="Ezra D."/>
            <person name="Gonzalez J."/>
            <person name="Henrissat B."/>
            <person name="Kuo A."/>
            <person name="Liang C."/>
            <person name="Lipzen A."/>
            <person name="Lutzoni F."/>
            <person name="Magnuson J."/>
            <person name="Mondo S."/>
            <person name="Nolan M."/>
            <person name="Ohm R."/>
            <person name="Pangilinan J."/>
            <person name="Park H.-J."/>
            <person name="Ramirez L."/>
            <person name="Alfaro M."/>
            <person name="Sun H."/>
            <person name="Tritt A."/>
            <person name="Yoshinaga Y."/>
            <person name="Zwiers L.-H."/>
            <person name="Turgeon B."/>
            <person name="Goodwin S."/>
            <person name="Spatafora J."/>
            <person name="Crous P."/>
            <person name="Grigoriev I."/>
        </authorList>
    </citation>
    <scope>NUCLEOTIDE SEQUENCE</scope>
    <source>
        <strain evidence="2">CBS 269.34</strain>
    </source>
</reference>
<accession>A0A6A6QPI0</accession>
<feature type="transmembrane region" description="Helical" evidence="1">
    <location>
        <begin position="119"/>
        <end position="137"/>
    </location>
</feature>
<dbReference type="AlphaFoldDB" id="A0A6A6QPI0"/>
<dbReference type="EMBL" id="MU004191">
    <property type="protein sequence ID" value="KAF2494044.1"/>
    <property type="molecule type" value="Genomic_DNA"/>
</dbReference>
<sequence>MVALRYGVHWSTLPIASPWTFCLPGHITVATYLPFSSSSFISNTDTTITILFSTPTFIPILLFHFHVADHLRSHLGRGIKYHIDIGYILPIHFITAHLPNSGQQFFPLGHRRLQGRQPCFSVFLAVPFLSLVAWAHWHRCFMVLRNLGIFGFYLLCVVTGFKVHGAFFERHVSESLAVHAAAKLLCICV</sequence>
<evidence type="ECO:0000313" key="2">
    <source>
        <dbReference type="EMBL" id="KAF2494044.1"/>
    </source>
</evidence>
<keyword evidence="1" id="KW-0472">Membrane</keyword>
<protein>
    <submittedName>
        <fullName evidence="2">Uncharacterized protein</fullName>
    </submittedName>
</protein>
<name>A0A6A6QPI0_9PEZI</name>
<evidence type="ECO:0000256" key="1">
    <source>
        <dbReference type="SAM" id="Phobius"/>
    </source>
</evidence>
<dbReference type="Proteomes" id="UP000799750">
    <property type="component" value="Unassembled WGS sequence"/>
</dbReference>
<feature type="transmembrane region" description="Helical" evidence="1">
    <location>
        <begin position="47"/>
        <end position="67"/>
    </location>
</feature>
<organism evidence="2 3">
    <name type="scientific">Lophium mytilinum</name>
    <dbReference type="NCBI Taxonomy" id="390894"/>
    <lineage>
        <taxon>Eukaryota</taxon>
        <taxon>Fungi</taxon>
        <taxon>Dikarya</taxon>
        <taxon>Ascomycota</taxon>
        <taxon>Pezizomycotina</taxon>
        <taxon>Dothideomycetes</taxon>
        <taxon>Pleosporomycetidae</taxon>
        <taxon>Mytilinidiales</taxon>
        <taxon>Mytilinidiaceae</taxon>
        <taxon>Lophium</taxon>
    </lineage>
</organism>
<feature type="transmembrane region" description="Helical" evidence="1">
    <location>
        <begin position="143"/>
        <end position="161"/>
    </location>
</feature>
<keyword evidence="1" id="KW-1133">Transmembrane helix</keyword>
<keyword evidence="3" id="KW-1185">Reference proteome</keyword>
<proteinExistence type="predicted"/>
<gene>
    <name evidence="2" type="ORF">BU16DRAFT_63396</name>
</gene>
<feature type="transmembrane region" description="Helical" evidence="1">
    <location>
        <begin position="15"/>
        <end position="35"/>
    </location>
</feature>
<keyword evidence="1" id="KW-0812">Transmembrane</keyword>
<evidence type="ECO:0000313" key="3">
    <source>
        <dbReference type="Proteomes" id="UP000799750"/>
    </source>
</evidence>